<dbReference type="EMBL" id="JAPQKP010000001">
    <property type="protein sequence ID" value="KAJ5210792.1"/>
    <property type="molecule type" value="Genomic_DNA"/>
</dbReference>
<dbReference type="OrthoDB" id="4312812at2759"/>
<accession>A0A9W9N081</accession>
<dbReference type="SUPFAM" id="SSF48366">
    <property type="entry name" value="Ras GEF"/>
    <property type="match status" value="1"/>
</dbReference>
<dbReference type="Gene3D" id="1.10.840.10">
    <property type="entry name" value="Ras guanine-nucleotide exchange factors catalytic domain"/>
    <property type="match status" value="1"/>
</dbReference>
<protein>
    <submittedName>
        <fullName evidence="2">Guanine-nucleotide dissociation stimulator CDC25</fullName>
    </submittedName>
</protein>
<evidence type="ECO:0000313" key="3">
    <source>
        <dbReference type="Proteomes" id="UP001150879"/>
    </source>
</evidence>
<proteinExistence type="predicted"/>
<dbReference type="Pfam" id="PF00617">
    <property type="entry name" value="RasGEF"/>
    <property type="match status" value="1"/>
</dbReference>
<keyword evidence="3" id="KW-1185">Reference proteome</keyword>
<reference evidence="2" key="1">
    <citation type="submission" date="2022-11" db="EMBL/GenBank/DDBJ databases">
        <authorList>
            <person name="Petersen C."/>
        </authorList>
    </citation>
    <scope>NUCLEOTIDE SEQUENCE</scope>
    <source>
        <strain evidence="2">IBT 16849</strain>
    </source>
</reference>
<organism evidence="2 3">
    <name type="scientific">Penicillium cf. griseofulvum</name>
    <dbReference type="NCBI Taxonomy" id="2972120"/>
    <lineage>
        <taxon>Eukaryota</taxon>
        <taxon>Fungi</taxon>
        <taxon>Dikarya</taxon>
        <taxon>Ascomycota</taxon>
        <taxon>Pezizomycotina</taxon>
        <taxon>Eurotiomycetes</taxon>
        <taxon>Eurotiomycetidae</taxon>
        <taxon>Eurotiales</taxon>
        <taxon>Aspergillaceae</taxon>
        <taxon>Penicillium</taxon>
    </lineage>
</organism>
<name>A0A9W9N081_9EURO</name>
<dbReference type="GO" id="GO:0007264">
    <property type="term" value="P:small GTPase-mediated signal transduction"/>
    <property type="evidence" value="ECO:0007669"/>
    <property type="project" value="InterPro"/>
</dbReference>
<comment type="caution">
    <text evidence="2">The sequence shown here is derived from an EMBL/GenBank/DDBJ whole genome shotgun (WGS) entry which is preliminary data.</text>
</comment>
<gene>
    <name evidence="2" type="ORF">N7472_000931</name>
</gene>
<dbReference type="Proteomes" id="UP001150879">
    <property type="component" value="Unassembled WGS sequence"/>
</dbReference>
<dbReference type="InterPro" id="IPR036964">
    <property type="entry name" value="RASGEF_cat_dom_sf"/>
</dbReference>
<evidence type="ECO:0000259" key="1">
    <source>
        <dbReference type="Pfam" id="PF00617"/>
    </source>
</evidence>
<reference evidence="2" key="2">
    <citation type="journal article" date="2023" name="IMA Fungus">
        <title>Comparative genomic study of the Penicillium genus elucidates a diverse pangenome and 15 lateral gene transfer events.</title>
        <authorList>
            <person name="Petersen C."/>
            <person name="Sorensen T."/>
            <person name="Nielsen M.R."/>
            <person name="Sondergaard T.E."/>
            <person name="Sorensen J.L."/>
            <person name="Fitzpatrick D.A."/>
            <person name="Frisvad J.C."/>
            <person name="Nielsen K.L."/>
        </authorList>
    </citation>
    <scope>NUCLEOTIDE SEQUENCE</scope>
    <source>
        <strain evidence="2">IBT 16849</strain>
    </source>
</reference>
<evidence type="ECO:0000313" key="2">
    <source>
        <dbReference type="EMBL" id="KAJ5210792.1"/>
    </source>
</evidence>
<feature type="domain" description="Ras-GEF" evidence="1">
    <location>
        <begin position="359"/>
        <end position="449"/>
    </location>
</feature>
<sequence>MDIQSSCITTSDPGISYPSIFQLNLEIPAFYANYRWWEDEATTVFWAFDIQEISRVIQFGLFDDESVPRTSLCARNVDTIDTFLMALSEPHEYQLLGNLSHTQRVEEILRRSSISPFQAIPWSWLPPQSSPTLDALEIATAIEAESHFHFRQIAFEEFARAALGYKAVFVEWFLQQHTALYIILRDHLSAYPGDIPLYTEVEKHLRSRSPFAHRALVHCLLAVQTGGPHYDMSKLHTAGFEFIAGPIQALFMGQQGRLTAMLKMLSVLAIRFRRQYIHPPTMDWKTPFQTSIPFLDDYLDSTSPADLARTMRGADEHLFAELTRESLITEDVVVRRLQIQWRTLSTSVWECCSALPDLIPYLQECAKSLLTTRNYHSFTAIIKGLHTYSILTTRTNKATAQGNMITLEALVPQVMVALMNPAQNFAAYRDHYQLFPGIPFLMPHIHDFEQNGESVLEPVFKHLQSTQ</sequence>
<dbReference type="InterPro" id="IPR023578">
    <property type="entry name" value="Ras_GEF_dom_sf"/>
</dbReference>
<dbReference type="InterPro" id="IPR001895">
    <property type="entry name" value="RASGEF_cat_dom"/>
</dbReference>
<dbReference type="AlphaFoldDB" id="A0A9W9N081"/>
<dbReference type="GO" id="GO:0005085">
    <property type="term" value="F:guanyl-nucleotide exchange factor activity"/>
    <property type="evidence" value="ECO:0007669"/>
    <property type="project" value="InterPro"/>
</dbReference>